<keyword evidence="2" id="KW-1185">Reference proteome</keyword>
<proteinExistence type="predicted"/>
<dbReference type="AlphaFoldDB" id="A0A4Y2KBB3"/>
<dbReference type="OrthoDB" id="10051381at2759"/>
<evidence type="ECO:0000313" key="1">
    <source>
        <dbReference type="EMBL" id="GBM99494.1"/>
    </source>
</evidence>
<accession>A0A4Y2KBB3</accession>
<comment type="caution">
    <text evidence="1">The sequence shown here is derived from an EMBL/GenBank/DDBJ whole genome shotgun (WGS) entry which is preliminary data.</text>
</comment>
<dbReference type="Proteomes" id="UP000499080">
    <property type="component" value="Unassembled WGS sequence"/>
</dbReference>
<name>A0A4Y2KBB3_ARAVE</name>
<dbReference type="EMBL" id="BGPR01004422">
    <property type="protein sequence ID" value="GBM99494.1"/>
    <property type="molecule type" value="Genomic_DNA"/>
</dbReference>
<organism evidence="1 2">
    <name type="scientific">Araneus ventricosus</name>
    <name type="common">Orbweaver spider</name>
    <name type="synonym">Epeira ventricosa</name>
    <dbReference type="NCBI Taxonomy" id="182803"/>
    <lineage>
        <taxon>Eukaryota</taxon>
        <taxon>Metazoa</taxon>
        <taxon>Ecdysozoa</taxon>
        <taxon>Arthropoda</taxon>
        <taxon>Chelicerata</taxon>
        <taxon>Arachnida</taxon>
        <taxon>Araneae</taxon>
        <taxon>Araneomorphae</taxon>
        <taxon>Entelegynae</taxon>
        <taxon>Araneoidea</taxon>
        <taxon>Araneidae</taxon>
        <taxon>Araneus</taxon>
    </lineage>
</organism>
<gene>
    <name evidence="1" type="ORF">AVEN_119774_1</name>
</gene>
<sequence>MQRQEEYRSKGNLSTKLEIILQLQEMLHEHNPYIRTFKSAAENIHCIEYQIIIDADKGPSSEQARRFNLPECSEVAVLIAVIYKRFYLEISR</sequence>
<reference evidence="1 2" key="1">
    <citation type="journal article" date="2019" name="Sci. Rep.">
        <title>Orb-weaving spider Araneus ventricosus genome elucidates the spidroin gene catalogue.</title>
        <authorList>
            <person name="Kono N."/>
            <person name="Nakamura H."/>
            <person name="Ohtoshi R."/>
            <person name="Moran D.A.P."/>
            <person name="Shinohara A."/>
            <person name="Yoshida Y."/>
            <person name="Fujiwara M."/>
            <person name="Mori M."/>
            <person name="Tomita M."/>
            <person name="Arakawa K."/>
        </authorList>
    </citation>
    <scope>NUCLEOTIDE SEQUENCE [LARGE SCALE GENOMIC DNA]</scope>
</reference>
<evidence type="ECO:0000313" key="2">
    <source>
        <dbReference type="Proteomes" id="UP000499080"/>
    </source>
</evidence>
<protein>
    <submittedName>
        <fullName evidence="1">Uncharacterized protein</fullName>
    </submittedName>
</protein>